<keyword evidence="1" id="KW-0004">4Fe-4S</keyword>
<proteinExistence type="predicted"/>
<dbReference type="InterPro" id="IPR013785">
    <property type="entry name" value="Aldolase_TIM"/>
</dbReference>
<dbReference type="GO" id="GO:0051539">
    <property type="term" value="F:4 iron, 4 sulfur cluster binding"/>
    <property type="evidence" value="ECO:0007669"/>
    <property type="project" value="UniProtKB-KW"/>
</dbReference>
<evidence type="ECO:0000313" key="8">
    <source>
        <dbReference type="EMBL" id="HDD53191.1"/>
    </source>
</evidence>
<dbReference type="SUPFAM" id="SSF102114">
    <property type="entry name" value="Radical SAM enzymes"/>
    <property type="match status" value="1"/>
</dbReference>
<name>A0A7C0U6Q4_9BACT</name>
<sequence>MKCRGCGKEVSFLSGRLGYCADCIRKGNEQALERAENLHSQGRLPFQLPTQIPRDLQGVECNFCGNACRIPQGKKGFCGTKANQDGKLVHLVGDKDRGKLHWYHDPLPTNCVAHWVCAGCSSAGYPQYSHTPEAEYGYQNLAVFYASCTFDCLFCQNWSYKVAYAHEKVLVRADELAHRALSPSTSCICFFGGDPSSQILHALATSYEALRNKEGILRICWETNGSVSRALLEQIIHLSLSTGGTIKFDLKAWNPNLHRALCGVDNQTTLSNFHYASHFIQERPDPPLLVASTLLIPGYIDAEEVAHIARFIASCSPKIPYSLLAFHPQHLMDDLPPTPRQWALECLEAARGEGLENVHLGNIHLLW</sequence>
<keyword evidence="3 6" id="KW-0479">Metal-binding</keyword>
<feature type="domain" description="Radical SAM core" evidence="7">
    <location>
        <begin position="144"/>
        <end position="310"/>
    </location>
</feature>
<evidence type="ECO:0000259" key="7">
    <source>
        <dbReference type="Pfam" id="PF04055"/>
    </source>
</evidence>
<protein>
    <submittedName>
        <fullName evidence="8">Radical SAM protein</fullName>
    </submittedName>
</protein>
<evidence type="ECO:0000256" key="5">
    <source>
        <dbReference type="ARBA" id="ARBA00023014"/>
    </source>
</evidence>
<evidence type="ECO:0000256" key="2">
    <source>
        <dbReference type="ARBA" id="ARBA00022691"/>
    </source>
</evidence>
<keyword evidence="2 6" id="KW-0949">S-adenosyl-L-methionine</keyword>
<dbReference type="InterPro" id="IPR034457">
    <property type="entry name" value="Organic_radical-activating"/>
</dbReference>
<dbReference type="InterPro" id="IPR007197">
    <property type="entry name" value="rSAM"/>
</dbReference>
<dbReference type="Pfam" id="PF04055">
    <property type="entry name" value="Radical_SAM"/>
    <property type="match status" value="1"/>
</dbReference>
<dbReference type="CDD" id="cd01335">
    <property type="entry name" value="Radical_SAM"/>
    <property type="match status" value="1"/>
</dbReference>
<dbReference type="GO" id="GO:0003824">
    <property type="term" value="F:catalytic activity"/>
    <property type="evidence" value="ECO:0007669"/>
    <property type="project" value="InterPro"/>
</dbReference>
<reference evidence="8" key="1">
    <citation type="journal article" date="2020" name="mSystems">
        <title>Genome- and Community-Level Interaction Insights into Carbon Utilization and Element Cycling Functions of Hydrothermarchaeota in Hydrothermal Sediment.</title>
        <authorList>
            <person name="Zhou Z."/>
            <person name="Liu Y."/>
            <person name="Xu W."/>
            <person name="Pan J."/>
            <person name="Luo Z.H."/>
            <person name="Li M."/>
        </authorList>
    </citation>
    <scope>NUCLEOTIDE SEQUENCE [LARGE SCALE GENOMIC DNA]</scope>
    <source>
        <strain evidence="8">HyVt-115</strain>
    </source>
</reference>
<evidence type="ECO:0000256" key="1">
    <source>
        <dbReference type="ARBA" id="ARBA00022485"/>
    </source>
</evidence>
<evidence type="ECO:0000256" key="4">
    <source>
        <dbReference type="ARBA" id="ARBA00023004"/>
    </source>
</evidence>
<comment type="cofactor">
    <cofactor evidence="6">
        <name>[4Fe-4S] cluster</name>
        <dbReference type="ChEBI" id="CHEBI:49883"/>
    </cofactor>
    <text evidence="6">Binds 1 [4Fe-4S] cluster. The cluster is coordinated with 3 cysteines and an exchangeable S-adenosyl-L-methionine.</text>
</comment>
<dbReference type="Proteomes" id="UP000885690">
    <property type="component" value="Unassembled WGS sequence"/>
</dbReference>
<dbReference type="PANTHER" id="PTHR30352">
    <property type="entry name" value="PYRUVATE FORMATE-LYASE-ACTIVATING ENZYME"/>
    <property type="match status" value="1"/>
</dbReference>
<keyword evidence="5 6" id="KW-0411">Iron-sulfur</keyword>
<dbReference type="PIRSF" id="PIRSF004869">
    <property type="entry name" value="PflX_prd"/>
    <property type="match status" value="1"/>
</dbReference>
<dbReference type="AlphaFoldDB" id="A0A7C0U6Q4"/>
<comment type="caution">
    <text evidence="8">The sequence shown here is derived from an EMBL/GenBank/DDBJ whole genome shotgun (WGS) entry which is preliminary data.</text>
</comment>
<dbReference type="InterPro" id="IPR058240">
    <property type="entry name" value="rSAM_sf"/>
</dbReference>
<dbReference type="GO" id="GO:0046872">
    <property type="term" value="F:metal ion binding"/>
    <property type="evidence" value="ECO:0007669"/>
    <property type="project" value="UniProtKB-KW"/>
</dbReference>
<gene>
    <name evidence="8" type="ORF">ENF32_03895</name>
</gene>
<feature type="binding site" evidence="6">
    <location>
        <position position="155"/>
    </location>
    <ligand>
        <name>[4Fe-4S] cluster</name>
        <dbReference type="ChEBI" id="CHEBI:49883"/>
        <note>4Fe-4S-S-AdoMet</note>
    </ligand>
</feature>
<feature type="binding site" evidence="6">
    <location>
        <position position="152"/>
    </location>
    <ligand>
        <name>[4Fe-4S] cluster</name>
        <dbReference type="ChEBI" id="CHEBI:49883"/>
        <note>4Fe-4S-S-AdoMet</note>
    </ligand>
</feature>
<dbReference type="PANTHER" id="PTHR30352:SF22">
    <property type="entry name" value="PYRUVATE FORMATE-LYASE ACTIVATING ENZYME HOMOLOG"/>
    <property type="match status" value="1"/>
</dbReference>
<dbReference type="SFLD" id="SFLDS00029">
    <property type="entry name" value="Radical_SAM"/>
    <property type="match status" value="1"/>
</dbReference>
<accession>A0A7C0U6Q4</accession>
<organism evidence="8">
    <name type="scientific">Thermosulfidibacter takaii</name>
    <dbReference type="NCBI Taxonomy" id="412593"/>
    <lineage>
        <taxon>Bacteria</taxon>
        <taxon>Pseudomonadati</taxon>
        <taxon>Thermosulfidibacterota</taxon>
        <taxon>Thermosulfidibacteria</taxon>
        <taxon>Thermosulfidibacterales</taxon>
        <taxon>Thermosulfidibacteraceae</taxon>
    </lineage>
</organism>
<evidence type="ECO:0000256" key="3">
    <source>
        <dbReference type="ARBA" id="ARBA00022723"/>
    </source>
</evidence>
<dbReference type="InterPro" id="IPR016431">
    <property type="entry name" value="Pyrv-formate_lyase-activ_prd"/>
</dbReference>
<dbReference type="EMBL" id="DQWS01000147">
    <property type="protein sequence ID" value="HDD53191.1"/>
    <property type="molecule type" value="Genomic_DNA"/>
</dbReference>
<keyword evidence="4 6" id="KW-0408">Iron</keyword>
<dbReference type="Gene3D" id="3.20.20.70">
    <property type="entry name" value="Aldolase class I"/>
    <property type="match status" value="1"/>
</dbReference>
<feature type="binding site" evidence="6">
    <location>
        <position position="148"/>
    </location>
    <ligand>
        <name>[4Fe-4S] cluster</name>
        <dbReference type="ChEBI" id="CHEBI:49883"/>
        <note>4Fe-4S-S-AdoMet</note>
    </ligand>
</feature>
<evidence type="ECO:0000256" key="6">
    <source>
        <dbReference type="PIRSR" id="PIRSR004869-50"/>
    </source>
</evidence>